<protein>
    <submittedName>
        <fullName evidence="4">Tetratricopeptide repeat protein</fullName>
    </submittedName>
</protein>
<accession>A0A9D1KZ75</accession>
<name>A0A9D1KZ75_9FIRM</name>
<dbReference type="InterPro" id="IPR011990">
    <property type="entry name" value="TPR-like_helical_dom_sf"/>
</dbReference>
<dbReference type="Gene3D" id="1.25.40.10">
    <property type="entry name" value="Tetratricopeptide repeat domain"/>
    <property type="match status" value="1"/>
</dbReference>
<comment type="caution">
    <text evidence="4">The sequence shown here is derived from an EMBL/GenBank/DDBJ whole genome shotgun (WGS) entry which is preliminary data.</text>
</comment>
<proteinExistence type="predicted"/>
<feature type="domain" description="Zinc-ribbon" evidence="3">
    <location>
        <begin position="2"/>
        <end position="24"/>
    </location>
</feature>
<keyword evidence="2" id="KW-0812">Transmembrane</keyword>
<dbReference type="PROSITE" id="PS50005">
    <property type="entry name" value="TPR"/>
    <property type="match status" value="2"/>
</dbReference>
<feature type="transmembrane region" description="Helical" evidence="2">
    <location>
        <begin position="35"/>
        <end position="55"/>
    </location>
</feature>
<dbReference type="SUPFAM" id="SSF48452">
    <property type="entry name" value="TPR-like"/>
    <property type="match status" value="1"/>
</dbReference>
<dbReference type="InterPro" id="IPR038587">
    <property type="entry name" value="Ribosomal_eL40_sf"/>
</dbReference>
<evidence type="ECO:0000256" key="1">
    <source>
        <dbReference type="PROSITE-ProRule" id="PRU00339"/>
    </source>
</evidence>
<keyword evidence="2" id="KW-0472">Membrane</keyword>
<evidence type="ECO:0000313" key="4">
    <source>
        <dbReference type="EMBL" id="HIU13258.1"/>
    </source>
</evidence>
<feature type="repeat" description="TPR" evidence="1">
    <location>
        <begin position="63"/>
        <end position="96"/>
    </location>
</feature>
<feature type="repeat" description="TPR" evidence="1">
    <location>
        <begin position="97"/>
        <end position="130"/>
    </location>
</feature>
<dbReference type="InterPro" id="IPR019734">
    <property type="entry name" value="TPR_rpt"/>
</dbReference>
<keyword evidence="1" id="KW-0802">TPR repeat</keyword>
<keyword evidence="2" id="KW-1133">Transmembrane helix</keyword>
<reference evidence="4" key="1">
    <citation type="submission" date="2020-10" db="EMBL/GenBank/DDBJ databases">
        <authorList>
            <person name="Gilroy R."/>
        </authorList>
    </citation>
    <scope>NUCLEOTIDE SEQUENCE</scope>
    <source>
        <strain evidence="4">CHK195-11698</strain>
    </source>
</reference>
<dbReference type="EMBL" id="DVMJ01000034">
    <property type="protein sequence ID" value="HIU13258.1"/>
    <property type="molecule type" value="Genomic_DNA"/>
</dbReference>
<dbReference type="InterPro" id="IPR026870">
    <property type="entry name" value="Zinc_ribbon_dom"/>
</dbReference>
<dbReference type="Proteomes" id="UP000824175">
    <property type="component" value="Unassembled WGS sequence"/>
</dbReference>
<evidence type="ECO:0000313" key="5">
    <source>
        <dbReference type="Proteomes" id="UP000824175"/>
    </source>
</evidence>
<gene>
    <name evidence="4" type="ORF">IAD15_04230</name>
</gene>
<sequence length="311" mass="34580">MKCPQCGFENASVARFCEKCGMSLRPKPKKKKWKVFFLLAAVVVIAAGAALWLMVLRPNEKSYDAILEEAQRYVSEMDYSEAKTLYLEAIEIEPSRLDAYLSLAQIYVEQKDYAQALSILNQAQDQVPSDQQEDLESQIAAVEEMVSPDLFSEVAGTYVFSSGAGAWDTTIELAEDGTFTGSYHDANMGLTGTTYPNGTVSICNFSGRFVDPIQQDEHSYTLTLDQLDTEGERFESYIEDGVRYEVTIPYGLEEGKEWTLYLEGAAMADLPDAFVSWMYAFADPNTLETLPFNGLYNPTTSAGFMAYASEG</sequence>
<dbReference type="Pfam" id="PF13240">
    <property type="entry name" value="Zn_Ribbon_1"/>
    <property type="match status" value="1"/>
</dbReference>
<dbReference type="Pfam" id="PF14559">
    <property type="entry name" value="TPR_19"/>
    <property type="match status" value="1"/>
</dbReference>
<reference evidence="4" key="2">
    <citation type="journal article" date="2021" name="PeerJ">
        <title>Extensive microbial diversity within the chicken gut microbiome revealed by metagenomics and culture.</title>
        <authorList>
            <person name="Gilroy R."/>
            <person name="Ravi A."/>
            <person name="Getino M."/>
            <person name="Pursley I."/>
            <person name="Horton D.L."/>
            <person name="Alikhan N.F."/>
            <person name="Baker D."/>
            <person name="Gharbi K."/>
            <person name="Hall N."/>
            <person name="Watson M."/>
            <person name="Adriaenssens E.M."/>
            <person name="Foster-Nyarko E."/>
            <person name="Jarju S."/>
            <person name="Secka A."/>
            <person name="Antonio M."/>
            <person name="Oren A."/>
            <person name="Chaudhuri R.R."/>
            <person name="La Ragione R."/>
            <person name="Hildebrand F."/>
            <person name="Pallen M.J."/>
        </authorList>
    </citation>
    <scope>NUCLEOTIDE SEQUENCE</scope>
    <source>
        <strain evidence="4">CHK195-11698</strain>
    </source>
</reference>
<evidence type="ECO:0000256" key="2">
    <source>
        <dbReference type="SAM" id="Phobius"/>
    </source>
</evidence>
<evidence type="ECO:0000259" key="3">
    <source>
        <dbReference type="Pfam" id="PF13240"/>
    </source>
</evidence>
<organism evidence="4 5">
    <name type="scientific">Candidatus Fimiplasma intestinipullorum</name>
    <dbReference type="NCBI Taxonomy" id="2840825"/>
    <lineage>
        <taxon>Bacteria</taxon>
        <taxon>Bacillati</taxon>
        <taxon>Bacillota</taxon>
        <taxon>Clostridia</taxon>
        <taxon>Eubacteriales</taxon>
        <taxon>Candidatus Fimiplasma</taxon>
    </lineage>
</organism>
<dbReference type="SMART" id="SM00028">
    <property type="entry name" value="TPR"/>
    <property type="match status" value="2"/>
</dbReference>
<dbReference type="AlphaFoldDB" id="A0A9D1KZ75"/>
<dbReference type="Gene3D" id="4.10.1060.50">
    <property type="match status" value="1"/>
</dbReference>